<dbReference type="Proteomes" id="UP001234989">
    <property type="component" value="Chromosome 10"/>
</dbReference>
<evidence type="ECO:0000313" key="2">
    <source>
        <dbReference type="Proteomes" id="UP001234989"/>
    </source>
</evidence>
<dbReference type="EMBL" id="CP133621">
    <property type="protein sequence ID" value="WMV50564.1"/>
    <property type="molecule type" value="Genomic_DNA"/>
</dbReference>
<keyword evidence="2" id="KW-1185">Reference proteome</keyword>
<protein>
    <recommendedName>
        <fullName evidence="3">Gag-pol polyprotein</fullName>
    </recommendedName>
</protein>
<organism evidence="1 2">
    <name type="scientific">Solanum verrucosum</name>
    <dbReference type="NCBI Taxonomy" id="315347"/>
    <lineage>
        <taxon>Eukaryota</taxon>
        <taxon>Viridiplantae</taxon>
        <taxon>Streptophyta</taxon>
        <taxon>Embryophyta</taxon>
        <taxon>Tracheophyta</taxon>
        <taxon>Spermatophyta</taxon>
        <taxon>Magnoliopsida</taxon>
        <taxon>eudicotyledons</taxon>
        <taxon>Gunneridae</taxon>
        <taxon>Pentapetalae</taxon>
        <taxon>asterids</taxon>
        <taxon>lamiids</taxon>
        <taxon>Solanales</taxon>
        <taxon>Solanaceae</taxon>
        <taxon>Solanoideae</taxon>
        <taxon>Solaneae</taxon>
        <taxon>Solanum</taxon>
    </lineage>
</organism>
<reference evidence="1" key="1">
    <citation type="submission" date="2023-08" db="EMBL/GenBank/DDBJ databases">
        <title>A de novo genome assembly of Solanum verrucosum Schlechtendal, a Mexican diploid species geographically isolated from the other diploid A-genome species in potato relatives.</title>
        <authorList>
            <person name="Hosaka K."/>
        </authorList>
    </citation>
    <scope>NUCLEOTIDE SEQUENCE</scope>
    <source>
        <tissue evidence="1">Young leaves</tissue>
    </source>
</reference>
<dbReference type="PANTHER" id="PTHR15503:SF45">
    <property type="entry name" value="RNA-DIRECTED DNA POLYMERASE HOMOLOG"/>
    <property type="match status" value="1"/>
</dbReference>
<evidence type="ECO:0000313" key="1">
    <source>
        <dbReference type="EMBL" id="WMV50564.1"/>
    </source>
</evidence>
<proteinExistence type="predicted"/>
<sequence length="102" mass="11680">GTHVDLVELDMLELDVILGMDWLHSCYASIDFRTRVRDTDSETPTLELVFVINEFLEVFPSDLHGIPPKMEINFSVDILPDMQSISIPPYNMDLAELKDIKD</sequence>
<feature type="non-terminal residue" evidence="1">
    <location>
        <position position="1"/>
    </location>
</feature>
<dbReference type="InterPro" id="IPR032567">
    <property type="entry name" value="RTL1-rel"/>
</dbReference>
<gene>
    <name evidence="1" type="ORF">MTR67_043949</name>
</gene>
<evidence type="ECO:0008006" key="3">
    <source>
        <dbReference type="Google" id="ProtNLM"/>
    </source>
</evidence>
<dbReference type="Pfam" id="PF08284">
    <property type="entry name" value="RVP_2"/>
    <property type="match status" value="1"/>
</dbReference>
<dbReference type="InterPro" id="IPR021109">
    <property type="entry name" value="Peptidase_aspartic_dom_sf"/>
</dbReference>
<dbReference type="AlphaFoldDB" id="A0AAF0USK7"/>
<dbReference type="PANTHER" id="PTHR15503">
    <property type="entry name" value="LDOC1 RELATED"/>
    <property type="match status" value="1"/>
</dbReference>
<dbReference type="Gene3D" id="2.40.70.10">
    <property type="entry name" value="Acid Proteases"/>
    <property type="match status" value="1"/>
</dbReference>
<name>A0AAF0USK7_SOLVR</name>
<accession>A0AAF0USK7</accession>